<dbReference type="EMBL" id="CAJNNV010011390">
    <property type="protein sequence ID" value="CAE8599690.1"/>
    <property type="molecule type" value="Genomic_DNA"/>
</dbReference>
<gene>
    <name evidence="2" type="ORF">PGLA1383_LOCUS18034</name>
</gene>
<protein>
    <submittedName>
        <fullName evidence="2">Uncharacterized protein</fullName>
    </submittedName>
</protein>
<evidence type="ECO:0000256" key="1">
    <source>
        <dbReference type="SAM" id="MobiDB-lite"/>
    </source>
</evidence>
<dbReference type="Proteomes" id="UP000654075">
    <property type="component" value="Unassembled WGS sequence"/>
</dbReference>
<name>A0A813EGJ5_POLGL</name>
<keyword evidence="3" id="KW-1185">Reference proteome</keyword>
<reference evidence="2" key="1">
    <citation type="submission" date="2021-02" db="EMBL/GenBank/DDBJ databases">
        <authorList>
            <person name="Dougan E. K."/>
            <person name="Rhodes N."/>
            <person name="Thang M."/>
            <person name="Chan C."/>
        </authorList>
    </citation>
    <scope>NUCLEOTIDE SEQUENCE</scope>
</reference>
<proteinExistence type="predicted"/>
<sequence length="397" mass="41408">MAALVAEKAAEVSLGFALVLEPGDECVSEVAPGSSDEVLEALSSGGPLACVVRGSQAGSLCFVSSVSRSSSQAWVSLRVLGDDSAAPNGSPQLLSALCQVVRLVAPETLLHAPPPIGAVPPRLLFHKSSLLAVATRLVRVGCLVGPARALCQLPPGVSELMPVPEDHVGIWKLRRSAEDVIRIQAGCGLWVETCLPADSSNGEGQVEASCGVLAPGAAGNDVRHRTVSFAPPLGMLHPRSSALSPQGNVLRVSAASGPAGREEAEEEWHRMEGESGGSSSSSKEVVALELVSEEPPWPLPRAGVWLFCGGHFVRCVGPRQGEGTVAGACCRDLEQLRRICGKSAVNRELQGSYEAVLGTVERPGRLLLSRRAWAPACKGEVYYDAQAGGTRSLVVTQ</sequence>
<dbReference type="AlphaFoldDB" id="A0A813EGJ5"/>
<evidence type="ECO:0000313" key="3">
    <source>
        <dbReference type="Proteomes" id="UP000654075"/>
    </source>
</evidence>
<evidence type="ECO:0000313" key="2">
    <source>
        <dbReference type="EMBL" id="CAE8599690.1"/>
    </source>
</evidence>
<organism evidence="2 3">
    <name type="scientific">Polarella glacialis</name>
    <name type="common">Dinoflagellate</name>
    <dbReference type="NCBI Taxonomy" id="89957"/>
    <lineage>
        <taxon>Eukaryota</taxon>
        <taxon>Sar</taxon>
        <taxon>Alveolata</taxon>
        <taxon>Dinophyceae</taxon>
        <taxon>Suessiales</taxon>
        <taxon>Suessiaceae</taxon>
        <taxon>Polarella</taxon>
    </lineage>
</organism>
<feature type="non-terminal residue" evidence="2">
    <location>
        <position position="397"/>
    </location>
</feature>
<comment type="caution">
    <text evidence="2">The sequence shown here is derived from an EMBL/GenBank/DDBJ whole genome shotgun (WGS) entry which is preliminary data.</text>
</comment>
<feature type="region of interest" description="Disordered" evidence="1">
    <location>
        <begin position="253"/>
        <end position="281"/>
    </location>
</feature>
<accession>A0A813EGJ5</accession>